<dbReference type="GO" id="GO:0015159">
    <property type="term" value="F:polysaccharide transmembrane transporter activity"/>
    <property type="evidence" value="ECO:0007669"/>
    <property type="project" value="InterPro"/>
</dbReference>
<keyword evidence="4" id="KW-1134">Transmembrane beta strand</keyword>
<evidence type="ECO:0000256" key="14">
    <source>
        <dbReference type="ARBA" id="ARBA00023288"/>
    </source>
</evidence>
<keyword evidence="3" id="KW-0813">Transport</keyword>
<comment type="subcellular location">
    <subcellularLocation>
        <location evidence="1">Cell outer membrane</location>
        <topology evidence="1">Multi-pass membrane protein</topology>
    </subcellularLocation>
</comment>
<dbReference type="OrthoDB" id="9808948at2"/>
<dbReference type="Gene3D" id="3.30.1950.10">
    <property type="entry name" value="wza like domain"/>
    <property type="match status" value="1"/>
</dbReference>
<proteinExistence type="inferred from homology"/>
<sequence>MIHFIRLLISLFIVFTCSFSSFAAQISQQQIEQFKNLPKAQQQLLAQSMGVDLDTVLGQISDNNNQQTKLSSTQVMPRPQAESDEEKQEDAIVFENDTELLKPLERFGMDVFANAPSTFSPTMDIAIPKHYILGVGDQLSIQIYGKENAEYVLPISREGNILIPNVGPIKIVGLAFEEMKQFLAEKIQQRIIGVNVVVSLAELRSMRIFVLGDAYKPGPYTLSSLSSVTHAIFAAGGVSDIGSLRNIEVKRAGKVVQKVDLYDLLISGDSSSDILLQSGDVVFIPTQSQSVSILGEVRRPAIYELKAGDNFNNIIEMAGGLLPSAYPQSTMVERYNEQSLRNIINVDLTDSKARAKLLKSGDYIRVLKSSGMYEQSITVIGAVSRPGKYQWQQGLKIADLLPSLDTHILPSADLSYGLIVRQKDKARNIEVLQFNLAKALNKSTSDPVENLTLLPNDKLLIFSNVTKSVDEKISLDELAYTQEQLFAKERQQAKVSFKEKSFWQQYGGNASQLSADTNATEEAERLVNQSLVQITSGALDGEIDIREMGLFSRPRLLAPVLRKLRQQGASGQPIQLVEVDGQVKFPGIYPLAKNAKISDLLSAAGGVKESAYLARAEITRNALTVEGATKISLDVDLGLALKENKDFNIALQSKDRLNVHKIPAWSENHVVELRGEFVFPGKYTIRRGETLADLVIKAGGLTEYAHPDASVFTRQKLKELEQKNLIKLASDLRIEMASKSLTEKGTSASYDDAQKLLADITNVEPIGRLVIDLPHLMAANNTEVLLEGGDVLFVPTKKNSINVIGQVQVGSSHLYNSAMSAEDYILQSGGIKKRADAERIYVISAGGSIKMVENNNWFAGTADNSLKPGDTIVVPLDSEYMSDLTLWSTATQIIYNSAVAVAAINGI</sequence>
<evidence type="ECO:0000259" key="17">
    <source>
        <dbReference type="Pfam" id="PF02563"/>
    </source>
</evidence>
<dbReference type="Pfam" id="PF10531">
    <property type="entry name" value="SLBB"/>
    <property type="match status" value="3"/>
</dbReference>
<dbReference type="Pfam" id="PF02563">
    <property type="entry name" value="Poly_export"/>
    <property type="match status" value="1"/>
</dbReference>
<evidence type="ECO:0000256" key="16">
    <source>
        <dbReference type="SAM" id="SignalP"/>
    </source>
</evidence>
<keyword evidence="14" id="KW-0449">Lipoprotein</keyword>
<dbReference type="Proteomes" id="UP000202259">
    <property type="component" value="Chromosome"/>
</dbReference>
<dbReference type="InterPro" id="IPR019554">
    <property type="entry name" value="Soluble_ligand-bd"/>
</dbReference>
<feature type="domain" description="SLBB" evidence="19">
    <location>
        <begin position="207"/>
        <end position="284"/>
    </location>
</feature>
<keyword evidence="5" id="KW-0762">Sugar transport</keyword>
<evidence type="ECO:0000256" key="6">
    <source>
        <dbReference type="ARBA" id="ARBA00022692"/>
    </source>
</evidence>
<organism evidence="20 21">
    <name type="scientific">Cognaticolwellia beringensis</name>
    <dbReference type="NCBI Taxonomy" id="1967665"/>
    <lineage>
        <taxon>Bacteria</taxon>
        <taxon>Pseudomonadati</taxon>
        <taxon>Pseudomonadota</taxon>
        <taxon>Gammaproteobacteria</taxon>
        <taxon>Alteromonadales</taxon>
        <taxon>Colwelliaceae</taxon>
        <taxon>Cognaticolwellia</taxon>
    </lineage>
</organism>
<reference evidence="20 21" key="1">
    <citation type="submission" date="2017-08" db="EMBL/GenBank/DDBJ databases">
        <title>Complete genome of Colwellia sp. NB097-1, a psychrophile bacterium ioslated from Bering Sea.</title>
        <authorList>
            <person name="Chen X."/>
        </authorList>
    </citation>
    <scope>NUCLEOTIDE SEQUENCE [LARGE SCALE GENOMIC DNA]</scope>
    <source>
        <strain evidence="20 21">NB097-1</strain>
    </source>
</reference>
<dbReference type="AlphaFoldDB" id="A0A222G3Y5"/>
<dbReference type="KEGG" id="cber:B5D82_01810"/>
<evidence type="ECO:0000256" key="10">
    <source>
        <dbReference type="ARBA" id="ARBA00023114"/>
    </source>
</evidence>
<evidence type="ECO:0000256" key="9">
    <source>
        <dbReference type="ARBA" id="ARBA00023065"/>
    </source>
</evidence>
<accession>A0A222G3Y5</accession>
<dbReference type="InterPro" id="IPR003715">
    <property type="entry name" value="Poly_export_N"/>
</dbReference>
<feature type="signal peptide" evidence="16">
    <location>
        <begin position="1"/>
        <end position="23"/>
    </location>
</feature>
<keyword evidence="8" id="KW-0625">Polysaccharide transport</keyword>
<evidence type="ECO:0000259" key="19">
    <source>
        <dbReference type="Pfam" id="PF22461"/>
    </source>
</evidence>
<feature type="region of interest" description="Disordered" evidence="15">
    <location>
        <begin position="68"/>
        <end position="87"/>
    </location>
</feature>
<evidence type="ECO:0000256" key="12">
    <source>
        <dbReference type="ARBA" id="ARBA00023139"/>
    </source>
</evidence>
<protein>
    <submittedName>
        <fullName evidence="20">Polysaccharide biosynthesis/export protein</fullName>
    </submittedName>
</protein>
<evidence type="ECO:0000256" key="2">
    <source>
        <dbReference type="ARBA" id="ARBA00009450"/>
    </source>
</evidence>
<evidence type="ECO:0000256" key="5">
    <source>
        <dbReference type="ARBA" id="ARBA00022597"/>
    </source>
</evidence>
<keyword evidence="7 16" id="KW-0732">Signal</keyword>
<feature type="domain" description="Polysaccharide export protein N-terminal" evidence="17">
    <location>
        <begin position="128"/>
        <end position="200"/>
    </location>
</feature>
<evidence type="ECO:0000256" key="13">
    <source>
        <dbReference type="ARBA" id="ARBA00023237"/>
    </source>
</evidence>
<keyword evidence="11" id="KW-0472">Membrane</keyword>
<dbReference type="PANTHER" id="PTHR33619:SF3">
    <property type="entry name" value="POLYSACCHARIDE EXPORT PROTEIN GFCE-RELATED"/>
    <property type="match status" value="1"/>
</dbReference>
<feature type="chain" id="PRO_5013393200" evidence="16">
    <location>
        <begin position="24"/>
        <end position="907"/>
    </location>
</feature>
<feature type="domain" description="Soluble ligand binding" evidence="18">
    <location>
        <begin position="680"/>
        <end position="714"/>
    </location>
</feature>
<evidence type="ECO:0000313" key="21">
    <source>
        <dbReference type="Proteomes" id="UP000202259"/>
    </source>
</evidence>
<evidence type="ECO:0000313" key="20">
    <source>
        <dbReference type="EMBL" id="ASP46625.1"/>
    </source>
</evidence>
<evidence type="ECO:0000256" key="11">
    <source>
        <dbReference type="ARBA" id="ARBA00023136"/>
    </source>
</evidence>
<evidence type="ECO:0000259" key="18">
    <source>
        <dbReference type="Pfam" id="PF10531"/>
    </source>
</evidence>
<dbReference type="GO" id="GO:0046930">
    <property type="term" value="C:pore complex"/>
    <property type="evidence" value="ECO:0007669"/>
    <property type="project" value="UniProtKB-KW"/>
</dbReference>
<evidence type="ECO:0000256" key="15">
    <source>
        <dbReference type="SAM" id="MobiDB-lite"/>
    </source>
</evidence>
<dbReference type="InterPro" id="IPR054765">
    <property type="entry name" value="SLBB_dom"/>
</dbReference>
<evidence type="ECO:0000256" key="4">
    <source>
        <dbReference type="ARBA" id="ARBA00022452"/>
    </source>
</evidence>
<dbReference type="GO" id="GO:0009279">
    <property type="term" value="C:cell outer membrane"/>
    <property type="evidence" value="ECO:0007669"/>
    <property type="project" value="UniProtKB-SubCell"/>
</dbReference>
<feature type="domain" description="Soluble ligand binding" evidence="18">
    <location>
        <begin position="291"/>
        <end position="334"/>
    </location>
</feature>
<dbReference type="GO" id="GO:0015288">
    <property type="term" value="F:porin activity"/>
    <property type="evidence" value="ECO:0007669"/>
    <property type="project" value="UniProtKB-KW"/>
</dbReference>
<evidence type="ECO:0000256" key="3">
    <source>
        <dbReference type="ARBA" id="ARBA00022448"/>
    </source>
</evidence>
<evidence type="ECO:0000256" key="7">
    <source>
        <dbReference type="ARBA" id="ARBA00022729"/>
    </source>
</evidence>
<dbReference type="PANTHER" id="PTHR33619">
    <property type="entry name" value="POLYSACCHARIDE EXPORT PROTEIN GFCE-RELATED"/>
    <property type="match status" value="1"/>
</dbReference>
<evidence type="ECO:0000256" key="1">
    <source>
        <dbReference type="ARBA" id="ARBA00004571"/>
    </source>
</evidence>
<keyword evidence="6" id="KW-0812">Transmembrane</keyword>
<keyword evidence="10" id="KW-0626">Porin</keyword>
<dbReference type="Pfam" id="PF22461">
    <property type="entry name" value="SLBB_2"/>
    <property type="match status" value="1"/>
</dbReference>
<dbReference type="RefSeq" id="WP_081148749.1">
    <property type="nucleotide sequence ID" value="NZ_CP020465.1"/>
</dbReference>
<keyword evidence="12" id="KW-0564">Palmitate</keyword>
<comment type="similarity">
    <text evidence="2">Belongs to the BexD/CtrA/VexA family.</text>
</comment>
<keyword evidence="13" id="KW-0998">Cell outer membrane</keyword>
<keyword evidence="9" id="KW-0406">Ion transport</keyword>
<name>A0A222G3Y5_9GAMM</name>
<dbReference type="Gene3D" id="3.10.560.10">
    <property type="entry name" value="Outer membrane lipoprotein wza domain like"/>
    <property type="match status" value="6"/>
</dbReference>
<keyword evidence="21" id="KW-1185">Reference proteome</keyword>
<evidence type="ECO:0000256" key="8">
    <source>
        <dbReference type="ARBA" id="ARBA00023047"/>
    </source>
</evidence>
<dbReference type="InterPro" id="IPR049712">
    <property type="entry name" value="Poly_export"/>
</dbReference>
<dbReference type="GO" id="GO:0006811">
    <property type="term" value="P:monoatomic ion transport"/>
    <property type="evidence" value="ECO:0007669"/>
    <property type="project" value="UniProtKB-KW"/>
</dbReference>
<gene>
    <name evidence="20" type="ORF">B5D82_01810</name>
</gene>
<feature type="domain" description="Soluble ligand binding" evidence="18">
    <location>
        <begin position="577"/>
        <end position="620"/>
    </location>
</feature>
<dbReference type="EMBL" id="CP020465">
    <property type="protein sequence ID" value="ASP46625.1"/>
    <property type="molecule type" value="Genomic_DNA"/>
</dbReference>